<dbReference type="AlphaFoldDB" id="A0A8J3UVP9"/>
<reference evidence="2" key="1">
    <citation type="submission" date="2021-01" db="EMBL/GenBank/DDBJ databases">
        <title>Whole genome shotgun sequence of Planotetraspora silvatica NBRC 100141.</title>
        <authorList>
            <person name="Komaki H."/>
            <person name="Tamura T."/>
        </authorList>
    </citation>
    <scope>NUCLEOTIDE SEQUENCE</scope>
    <source>
        <strain evidence="2">NBRC 100141</strain>
    </source>
</reference>
<dbReference type="Proteomes" id="UP000644610">
    <property type="component" value="Unassembled WGS sequence"/>
</dbReference>
<keyword evidence="1" id="KW-0732">Signal</keyword>
<protein>
    <recommendedName>
        <fullName evidence="4">Lipoprotein</fullName>
    </recommendedName>
</protein>
<keyword evidence="3" id="KW-1185">Reference proteome</keyword>
<feature type="chain" id="PRO_5035284342" description="Lipoprotein" evidence="1">
    <location>
        <begin position="33"/>
        <end position="198"/>
    </location>
</feature>
<evidence type="ECO:0000256" key="1">
    <source>
        <dbReference type="SAM" id="SignalP"/>
    </source>
</evidence>
<proteinExistence type="predicted"/>
<evidence type="ECO:0000313" key="2">
    <source>
        <dbReference type="EMBL" id="GII51580.1"/>
    </source>
</evidence>
<name>A0A8J3UVP9_9ACTN</name>
<sequence>MAVRSTRAVAAHAVAVLLALTLLGGCGSDRTAAVAPEAAVAHNPAAVATPTSDTESEYTSPCPTAGNARPFAKTHFALHAGLALGAFHRYIYKPLRSGGFKAGAEKRKRTFLKAAIAGAFTLHQLKVAKNFAVANPTLCRAMEGVSGKVSALTGKLKSGTATEADLDALKGSMNGLQQDATKTGYQFKERNVTVPGAA</sequence>
<organism evidence="2 3">
    <name type="scientific">Planotetraspora silvatica</name>
    <dbReference type="NCBI Taxonomy" id="234614"/>
    <lineage>
        <taxon>Bacteria</taxon>
        <taxon>Bacillati</taxon>
        <taxon>Actinomycetota</taxon>
        <taxon>Actinomycetes</taxon>
        <taxon>Streptosporangiales</taxon>
        <taxon>Streptosporangiaceae</taxon>
        <taxon>Planotetraspora</taxon>
    </lineage>
</organism>
<dbReference type="EMBL" id="BOOQ01000079">
    <property type="protein sequence ID" value="GII51580.1"/>
    <property type="molecule type" value="Genomic_DNA"/>
</dbReference>
<accession>A0A8J3UVP9</accession>
<dbReference type="RefSeq" id="WP_239095543.1">
    <property type="nucleotide sequence ID" value="NZ_BAAAKY010000008.1"/>
</dbReference>
<evidence type="ECO:0000313" key="3">
    <source>
        <dbReference type="Proteomes" id="UP000644610"/>
    </source>
</evidence>
<dbReference type="PROSITE" id="PS51257">
    <property type="entry name" value="PROKAR_LIPOPROTEIN"/>
    <property type="match status" value="1"/>
</dbReference>
<evidence type="ECO:0008006" key="4">
    <source>
        <dbReference type="Google" id="ProtNLM"/>
    </source>
</evidence>
<feature type="signal peptide" evidence="1">
    <location>
        <begin position="1"/>
        <end position="32"/>
    </location>
</feature>
<gene>
    <name evidence="2" type="ORF">Psi02_80040</name>
</gene>
<comment type="caution">
    <text evidence="2">The sequence shown here is derived from an EMBL/GenBank/DDBJ whole genome shotgun (WGS) entry which is preliminary data.</text>
</comment>